<dbReference type="AlphaFoldDB" id="A0A4Y1RU00"/>
<gene>
    <name evidence="1" type="ORF">Prudu_019872</name>
</gene>
<proteinExistence type="predicted"/>
<sequence length="68" mass="7267">PNWEEAFCVAPWRLLGSTVLSQCTALDLGASGINPIQIYTTTPFAVEYVEPLTKVMVSLSSGGAKISH</sequence>
<name>A0A4Y1RU00_PRUDU</name>
<feature type="non-terminal residue" evidence="1">
    <location>
        <position position="1"/>
    </location>
</feature>
<dbReference type="EMBL" id="AP019303">
    <property type="protein sequence ID" value="BBH07831.1"/>
    <property type="molecule type" value="Genomic_DNA"/>
</dbReference>
<reference evidence="1" key="1">
    <citation type="journal article" date="2019" name="Science">
        <title>Mutation of a bHLH transcription factor allowed almond domestication.</title>
        <authorList>
            <person name="Sanchez-Perez R."/>
            <person name="Pavan S."/>
            <person name="Mazzeo R."/>
            <person name="Moldovan C."/>
            <person name="Aiese Cigliano R."/>
            <person name="Del Cueto J."/>
            <person name="Ricciardi F."/>
            <person name="Lotti C."/>
            <person name="Ricciardi L."/>
            <person name="Dicenta F."/>
            <person name="Lopez-Marques R.L."/>
            <person name="Lindberg Moller B."/>
        </authorList>
    </citation>
    <scope>NUCLEOTIDE SEQUENCE</scope>
</reference>
<protein>
    <submittedName>
        <fullName evidence="1">Uncharacterized protein</fullName>
    </submittedName>
</protein>
<evidence type="ECO:0000313" key="1">
    <source>
        <dbReference type="EMBL" id="BBH07831.1"/>
    </source>
</evidence>
<accession>A0A4Y1RU00</accession>
<organism evidence="1">
    <name type="scientific">Prunus dulcis</name>
    <name type="common">Almond</name>
    <name type="synonym">Amygdalus dulcis</name>
    <dbReference type="NCBI Taxonomy" id="3755"/>
    <lineage>
        <taxon>Eukaryota</taxon>
        <taxon>Viridiplantae</taxon>
        <taxon>Streptophyta</taxon>
        <taxon>Embryophyta</taxon>
        <taxon>Tracheophyta</taxon>
        <taxon>Spermatophyta</taxon>
        <taxon>Magnoliopsida</taxon>
        <taxon>eudicotyledons</taxon>
        <taxon>Gunneridae</taxon>
        <taxon>Pentapetalae</taxon>
        <taxon>rosids</taxon>
        <taxon>fabids</taxon>
        <taxon>Rosales</taxon>
        <taxon>Rosaceae</taxon>
        <taxon>Amygdaloideae</taxon>
        <taxon>Amygdaleae</taxon>
        <taxon>Prunus</taxon>
    </lineage>
</organism>